<dbReference type="AlphaFoldDB" id="A0A1B4G1V5"/>
<protein>
    <recommendedName>
        <fullName evidence="8">Penicillin amidase</fullName>
    </recommendedName>
</protein>
<evidence type="ECO:0000256" key="1">
    <source>
        <dbReference type="ARBA" id="ARBA00006586"/>
    </source>
</evidence>
<evidence type="ECO:0000256" key="5">
    <source>
        <dbReference type="PIRSR" id="PIRSR001227-2"/>
    </source>
</evidence>
<dbReference type="Proteomes" id="UP000067711">
    <property type="component" value="Chromosome 1"/>
</dbReference>
<reference evidence="6 7" key="1">
    <citation type="submission" date="2015-12" db="EMBL/GenBank/DDBJ databases">
        <title>Diversity of Burkholderia near neighbor genomes.</title>
        <authorList>
            <person name="Sahl J."/>
            <person name="Wagner D."/>
            <person name="Keim P."/>
        </authorList>
    </citation>
    <scope>NUCLEOTIDE SEQUENCE [LARGE SCALE GENOMIC DNA]</scope>
    <source>
        <strain evidence="6 7">BDU8</strain>
    </source>
</reference>
<dbReference type="Gene3D" id="1.10.1400.10">
    <property type="match status" value="1"/>
</dbReference>
<evidence type="ECO:0000313" key="7">
    <source>
        <dbReference type="Proteomes" id="UP000067711"/>
    </source>
</evidence>
<dbReference type="SUPFAM" id="SSF56235">
    <property type="entry name" value="N-terminal nucleophile aminohydrolases (Ntn hydrolases)"/>
    <property type="match status" value="1"/>
</dbReference>
<dbReference type="Pfam" id="PF01804">
    <property type="entry name" value="Penicil_amidase"/>
    <property type="match status" value="1"/>
</dbReference>
<dbReference type="CDD" id="cd03747">
    <property type="entry name" value="Ntn_PGA_like"/>
    <property type="match status" value="1"/>
</dbReference>
<dbReference type="GO" id="GO:0016811">
    <property type="term" value="F:hydrolase activity, acting on carbon-nitrogen (but not peptide) bonds, in linear amides"/>
    <property type="evidence" value="ECO:0007669"/>
    <property type="project" value="InterPro"/>
</dbReference>
<keyword evidence="2" id="KW-0378">Hydrolase</keyword>
<dbReference type="InterPro" id="IPR029055">
    <property type="entry name" value="Ntn_hydrolases_N"/>
</dbReference>
<evidence type="ECO:0000256" key="3">
    <source>
        <dbReference type="ARBA" id="ARBA00023145"/>
    </source>
</evidence>
<proteinExistence type="inferred from homology"/>
<dbReference type="PANTHER" id="PTHR34218">
    <property type="entry name" value="PEPTIDASE S45 PENICILLIN AMIDASE"/>
    <property type="match status" value="1"/>
</dbReference>
<feature type="active site" description="Nucleophile" evidence="4">
    <location>
        <position position="255"/>
    </location>
</feature>
<keyword evidence="3" id="KW-0865">Zymogen</keyword>
<accession>A0A1B4G1V5</accession>
<feature type="binding site" evidence="5">
    <location>
        <position position="331"/>
    </location>
    <ligand>
        <name>Ca(2+)</name>
        <dbReference type="ChEBI" id="CHEBI:29108"/>
    </ligand>
</feature>
<evidence type="ECO:0008006" key="8">
    <source>
        <dbReference type="Google" id="ProtNLM"/>
    </source>
</evidence>
<keyword evidence="5" id="KW-0106">Calcium</keyword>
<dbReference type="InterPro" id="IPR023343">
    <property type="entry name" value="Penicillin_amidase_dom1"/>
</dbReference>
<keyword evidence="5" id="KW-0479">Metal-binding</keyword>
<dbReference type="GO" id="GO:0046872">
    <property type="term" value="F:metal ion binding"/>
    <property type="evidence" value="ECO:0007669"/>
    <property type="project" value="UniProtKB-KW"/>
</dbReference>
<comment type="cofactor">
    <cofactor evidence="5">
        <name>Ca(2+)</name>
        <dbReference type="ChEBI" id="CHEBI:29108"/>
    </cofactor>
    <text evidence="5">Binds 1 Ca(2+) ion per dimer.</text>
</comment>
<dbReference type="InterPro" id="IPR043147">
    <property type="entry name" value="Penicillin_amidase_A-knob"/>
</dbReference>
<dbReference type="InterPro" id="IPR014395">
    <property type="entry name" value="Pen/GL7ACA/AHL_acylase"/>
</dbReference>
<dbReference type="PIRSF" id="PIRSF001227">
    <property type="entry name" value="Pen_acylase"/>
    <property type="match status" value="1"/>
</dbReference>
<evidence type="ECO:0000256" key="4">
    <source>
        <dbReference type="PIRSR" id="PIRSR001227-1"/>
    </source>
</evidence>
<comment type="similarity">
    <text evidence="1">Belongs to the peptidase S45 family.</text>
</comment>
<dbReference type="EMBL" id="CP013389">
    <property type="protein sequence ID" value="AOJ09894.1"/>
    <property type="molecule type" value="Genomic_DNA"/>
</dbReference>
<evidence type="ECO:0000313" key="6">
    <source>
        <dbReference type="EMBL" id="AOJ09894.1"/>
    </source>
</evidence>
<feature type="binding site" evidence="5">
    <location>
        <position position="334"/>
    </location>
    <ligand>
        <name>Ca(2+)</name>
        <dbReference type="ChEBI" id="CHEBI:29108"/>
    </ligand>
</feature>
<dbReference type="Gene3D" id="2.30.120.10">
    <property type="match status" value="1"/>
</dbReference>
<dbReference type="InterPro" id="IPR002692">
    <property type="entry name" value="S45"/>
</dbReference>
<dbReference type="InterPro" id="IPR043146">
    <property type="entry name" value="Penicillin_amidase_N_B-knob"/>
</dbReference>
<organism evidence="6 7">
    <name type="scientific">Burkholderia mayonis</name>
    <dbReference type="NCBI Taxonomy" id="1385591"/>
    <lineage>
        <taxon>Bacteria</taxon>
        <taxon>Pseudomonadati</taxon>
        <taxon>Pseudomonadota</taxon>
        <taxon>Betaproteobacteria</taxon>
        <taxon>Burkholderiales</taxon>
        <taxon>Burkholderiaceae</taxon>
        <taxon>Burkholderia</taxon>
        <taxon>pseudomallei group</taxon>
    </lineage>
</organism>
<dbReference type="Gene3D" id="1.10.439.10">
    <property type="entry name" value="Penicillin Amidohydrolase, domain 1"/>
    <property type="match status" value="1"/>
</dbReference>
<sequence length="771" mass="84383">MSIMNVSRTLRAALCFASAHARRPFYRRAERKRLELAYRDDRVSIERGASGAPCITARSEPAVYFGQGYAMALDRLWQMDILRREAAGRLAEILGTPALSLDRYHRTLRLDHYAAASVRLVGTEDNTLFSAFSDGVNAAIAQLVRDPVRRPVEFDLLGYSPEPWQPADTFAVLKLMALQLGMNAKYKTLMHELGRAFSADAVDALGARATTHDYATLTGAALARDAIDVPIRAFGQTIDLSGLLPVLGQAGATGSNAWVVGGKHTRSGYPILCNDPHLPFMLPAIFHQARLRCTDPDNRFDASGVNVPGLPGLISGHNADVAWGITNSQLDVQDLLLVDPSADAALYPAFEPGVHRDEIRVRGGDAVALTTHFTRLGPSVDAFCRHENERDARRHVVLAWSGLLAAPDVRGLFGLTKARDWPGFRRALADIQSLSLNFMFASRSGDIGFKTVGRVPRRRAGLKHTLAPNDWDGFIEFDALPELLNPPSGVIVNCNNPIADERDDVPLALLWNPSFRAWRVDTLLKAKSTWTVDDMEAVLGDTTNLHARQLLPMLLPLLDAQAGEHVAHAVALLRKWDCRDERASPAALVWHRFFKALATAIYGPEFQPYRAYFENGAAATTHLVSRALRGEPSPWIPAPAVFASMVAAAFDDALESLRAAGDRPTWGRHHRLGFTHLLSAALGPLRRWTNIPAVERQGSEMTVSLNAGSPSVIEGAVWSMAASFDASSSFSRTKLLPGQSGDFRSRWYADQFDATAGDGGKLVDFTRIDVV</sequence>
<dbReference type="Gene3D" id="3.60.20.10">
    <property type="entry name" value="Glutamine Phosphoribosylpyrophosphate, subunit 1, domain 1"/>
    <property type="match status" value="1"/>
</dbReference>
<dbReference type="PANTHER" id="PTHR34218:SF4">
    <property type="entry name" value="ACYL-HOMOSERINE LACTONE ACYLASE QUIP"/>
    <property type="match status" value="1"/>
</dbReference>
<name>A0A1B4G1V5_9BURK</name>
<dbReference type="GO" id="GO:0017000">
    <property type="term" value="P:antibiotic biosynthetic process"/>
    <property type="evidence" value="ECO:0007669"/>
    <property type="project" value="InterPro"/>
</dbReference>
<evidence type="ECO:0000256" key="2">
    <source>
        <dbReference type="ARBA" id="ARBA00022801"/>
    </source>
</evidence>
<gene>
    <name evidence="6" type="ORF">WS71_21705</name>
</gene>